<dbReference type="EMBL" id="JXQG01000057">
    <property type="protein sequence ID" value="KKZ11278.1"/>
    <property type="molecule type" value="Genomic_DNA"/>
</dbReference>
<dbReference type="InterPro" id="IPR029024">
    <property type="entry name" value="TerB-like"/>
</dbReference>
<dbReference type="Proteomes" id="UP000035067">
    <property type="component" value="Unassembled WGS sequence"/>
</dbReference>
<proteinExistence type="predicted"/>
<reference evidence="1 2" key="1">
    <citation type="submission" date="2015-01" db="EMBL/GenBank/DDBJ databases">
        <title>Lifestyle Evolution in Cyanobacterial Symbionts of Sponges.</title>
        <authorList>
            <person name="Burgsdorf I."/>
            <person name="Slaby B.M."/>
            <person name="Handley K.M."/>
            <person name="Haber M."/>
            <person name="Blom J."/>
            <person name="Marshall C.W."/>
            <person name="Gilbert J.A."/>
            <person name="Hentschel U."/>
            <person name="Steindler L."/>
        </authorList>
    </citation>
    <scope>NUCLEOTIDE SEQUENCE [LARGE SCALE GENOMIC DNA]</scope>
    <source>
        <strain evidence="1">SP3</strain>
    </source>
</reference>
<dbReference type="SUPFAM" id="SSF158682">
    <property type="entry name" value="TerB-like"/>
    <property type="match status" value="1"/>
</dbReference>
<sequence>MDLKTAFAAVGHCAVWSDLDVSDVERNAFFEELSARHPYNAMEEEEWLALTDQLWDRHRQDGRDAMLAEATTALSPGQQLTAFAMACKIVASDNQINHDEINFLIHLAEINGLNILESRTILSVMQILCLDALA</sequence>
<dbReference type="AlphaFoldDB" id="A0A0G2IVS8"/>
<evidence type="ECO:0000313" key="2">
    <source>
        <dbReference type="Proteomes" id="UP000035067"/>
    </source>
</evidence>
<evidence type="ECO:0008006" key="3">
    <source>
        <dbReference type="Google" id="ProtNLM"/>
    </source>
</evidence>
<dbReference type="Gene3D" id="1.10.3680.10">
    <property type="entry name" value="TerB-like"/>
    <property type="match status" value="1"/>
</dbReference>
<dbReference type="PATRIC" id="fig|1604020.3.peg.1644"/>
<evidence type="ECO:0000313" key="1">
    <source>
        <dbReference type="EMBL" id="KKZ11278.1"/>
    </source>
</evidence>
<dbReference type="CDD" id="cd07176">
    <property type="entry name" value="terB"/>
    <property type="match status" value="1"/>
</dbReference>
<comment type="caution">
    <text evidence="1">The sequence shown here is derived from an EMBL/GenBank/DDBJ whole genome shotgun (WGS) entry which is preliminary data.</text>
</comment>
<gene>
    <name evidence="1" type="ORF">TE42_08265</name>
</gene>
<organism evidence="1 2">
    <name type="scientific">Candidatus Synechococcus spongiarum SP3</name>
    <dbReference type="NCBI Taxonomy" id="1604020"/>
    <lineage>
        <taxon>Bacteria</taxon>
        <taxon>Bacillati</taxon>
        <taxon>Cyanobacteriota</taxon>
        <taxon>Cyanophyceae</taxon>
        <taxon>Synechococcales</taxon>
        <taxon>Synechococcaceae</taxon>
        <taxon>Synechococcus</taxon>
    </lineage>
</organism>
<protein>
    <recommendedName>
        <fullName evidence="3">Co-chaperone DjlA N-terminal domain-containing protein</fullName>
    </recommendedName>
</protein>
<accession>A0A0G2IVS8</accession>
<name>A0A0G2IVS8_9SYNE</name>